<dbReference type="EMBL" id="JACDXW010000005">
    <property type="protein sequence ID" value="MCB5364220.1"/>
    <property type="molecule type" value="Genomic_DNA"/>
</dbReference>
<evidence type="ECO:0000313" key="9">
    <source>
        <dbReference type="EMBL" id="MCB5364220.1"/>
    </source>
</evidence>
<dbReference type="RefSeq" id="WP_226954642.1">
    <property type="nucleotide sequence ID" value="NZ_JACDXW010000005.1"/>
</dbReference>
<keyword evidence="10" id="KW-1185">Reference proteome</keyword>
<evidence type="ECO:0000256" key="4">
    <source>
        <dbReference type="ARBA" id="ARBA00022679"/>
    </source>
</evidence>
<dbReference type="InterPro" id="IPR050777">
    <property type="entry name" value="SET2_Histone-Lys_MeTrsfase"/>
</dbReference>
<reference evidence="9 10" key="1">
    <citation type="submission" date="2020-07" db="EMBL/GenBank/DDBJ databases">
        <title>Pusillimonas sp. nov., isolated from poultry manure in Taiwan.</title>
        <authorList>
            <person name="Lin S.-Y."/>
            <person name="Tang Y.-S."/>
            <person name="Young C.-C."/>
        </authorList>
    </citation>
    <scope>NUCLEOTIDE SEQUENCE [LARGE SCALE GENOMIC DNA]</scope>
    <source>
        <strain evidence="9 10">CC-YST705</strain>
    </source>
</reference>
<evidence type="ECO:0000313" key="10">
    <source>
        <dbReference type="Proteomes" id="UP000776983"/>
    </source>
</evidence>
<keyword evidence="6" id="KW-0175">Coiled coil</keyword>
<dbReference type="PROSITE" id="PS50280">
    <property type="entry name" value="SET"/>
    <property type="match status" value="1"/>
</dbReference>
<comment type="caution">
    <text evidence="9">The sequence shown here is derived from an EMBL/GenBank/DDBJ whole genome shotgun (WGS) entry which is preliminary data.</text>
</comment>
<keyword evidence="2" id="KW-0158">Chromosome</keyword>
<keyword evidence="5" id="KW-0949">S-adenosyl-L-methionine</keyword>
<dbReference type="SMART" id="SM00317">
    <property type="entry name" value="SET"/>
    <property type="match status" value="1"/>
</dbReference>
<keyword evidence="3" id="KW-0489">Methyltransferase</keyword>
<organism evidence="9 10">
    <name type="scientific">Mesopusillimonas faecipullorum</name>
    <dbReference type="NCBI Taxonomy" id="2755040"/>
    <lineage>
        <taxon>Bacteria</taxon>
        <taxon>Pseudomonadati</taxon>
        <taxon>Pseudomonadota</taxon>
        <taxon>Betaproteobacteria</taxon>
        <taxon>Burkholderiales</taxon>
        <taxon>Alcaligenaceae</taxon>
        <taxon>Mesopusillimonas</taxon>
    </lineage>
</organism>
<dbReference type="Gene3D" id="2.170.270.10">
    <property type="entry name" value="SET domain"/>
    <property type="match status" value="1"/>
</dbReference>
<dbReference type="InterPro" id="IPR003616">
    <property type="entry name" value="Post-SET_dom"/>
</dbReference>
<dbReference type="Pfam" id="PF00856">
    <property type="entry name" value="SET"/>
    <property type="match status" value="1"/>
</dbReference>
<sequence>MAKTPAPWHEVRRSALHGNGVFALRDIPAGTRILPYTGARISPEEADARHPTNPEDPFHTFFFALSCGKVIDGGKKGNDARWINHSCEPNCETEESHDGTRVTIVALRDIPAGEELFYDYGLVIDDVITEQMKRDYRCLCGSASCRGTMLALTEEAQVGSDTETDKTAELEAQLKRLRKKHSKLKKRVGKLEKKTSQLLQWLAGPDERD</sequence>
<evidence type="ECO:0000256" key="1">
    <source>
        <dbReference type="ARBA" id="ARBA00004286"/>
    </source>
</evidence>
<feature type="coiled-coil region" evidence="6">
    <location>
        <begin position="160"/>
        <end position="194"/>
    </location>
</feature>
<evidence type="ECO:0000259" key="7">
    <source>
        <dbReference type="PROSITE" id="PS50280"/>
    </source>
</evidence>
<name>A0ABS8CDW1_9BURK</name>
<evidence type="ECO:0000256" key="6">
    <source>
        <dbReference type="SAM" id="Coils"/>
    </source>
</evidence>
<dbReference type="PANTHER" id="PTHR22884">
    <property type="entry name" value="SET DOMAIN PROTEINS"/>
    <property type="match status" value="1"/>
</dbReference>
<feature type="domain" description="SET" evidence="7">
    <location>
        <begin position="7"/>
        <end position="121"/>
    </location>
</feature>
<gene>
    <name evidence="9" type="ORF">H0484_10725</name>
</gene>
<protein>
    <submittedName>
        <fullName evidence="9">SET domain-containing protein-lysine N-methyltransferase</fullName>
    </submittedName>
</protein>
<proteinExistence type="predicted"/>
<dbReference type="SUPFAM" id="SSF82199">
    <property type="entry name" value="SET domain"/>
    <property type="match status" value="1"/>
</dbReference>
<dbReference type="InterPro" id="IPR046341">
    <property type="entry name" value="SET_dom_sf"/>
</dbReference>
<evidence type="ECO:0000256" key="5">
    <source>
        <dbReference type="ARBA" id="ARBA00022691"/>
    </source>
</evidence>
<evidence type="ECO:0000256" key="2">
    <source>
        <dbReference type="ARBA" id="ARBA00022454"/>
    </source>
</evidence>
<keyword evidence="4" id="KW-0808">Transferase</keyword>
<comment type="subcellular location">
    <subcellularLocation>
        <location evidence="1">Chromosome</location>
    </subcellularLocation>
</comment>
<evidence type="ECO:0000259" key="8">
    <source>
        <dbReference type="PROSITE" id="PS50868"/>
    </source>
</evidence>
<dbReference type="InterPro" id="IPR001214">
    <property type="entry name" value="SET_dom"/>
</dbReference>
<feature type="domain" description="Post-SET" evidence="8">
    <location>
        <begin position="134"/>
        <end position="150"/>
    </location>
</feature>
<dbReference type="Proteomes" id="UP000776983">
    <property type="component" value="Unassembled WGS sequence"/>
</dbReference>
<evidence type="ECO:0000256" key="3">
    <source>
        <dbReference type="ARBA" id="ARBA00022603"/>
    </source>
</evidence>
<dbReference type="PROSITE" id="PS50868">
    <property type="entry name" value="POST_SET"/>
    <property type="match status" value="1"/>
</dbReference>
<accession>A0ABS8CDW1</accession>